<dbReference type="AlphaFoldDB" id="A0A7C8KQM5"/>
<evidence type="ECO:0000256" key="2">
    <source>
        <dbReference type="ARBA" id="ARBA00022963"/>
    </source>
</evidence>
<dbReference type="Pfam" id="PF01734">
    <property type="entry name" value="Patatin"/>
    <property type="match status" value="1"/>
</dbReference>
<dbReference type="InterPro" id="IPR037483">
    <property type="entry name" value="YjjU-like"/>
</dbReference>
<dbReference type="OrthoDB" id="9802424at2"/>
<dbReference type="PANTHER" id="PTHR14226:SF25">
    <property type="entry name" value="PHOSPHOESTERASE"/>
    <property type="match status" value="1"/>
</dbReference>
<name>A0A7C8KQM5_9BACI</name>
<feature type="short sequence motif" description="GXSXG" evidence="4">
    <location>
        <begin position="37"/>
        <end position="41"/>
    </location>
</feature>
<dbReference type="SUPFAM" id="SSF52151">
    <property type="entry name" value="FabD/lysophospholipase-like"/>
    <property type="match status" value="1"/>
</dbReference>
<feature type="active site" description="Nucleophile" evidence="4">
    <location>
        <position position="39"/>
    </location>
</feature>
<dbReference type="Pfam" id="PF19890">
    <property type="entry name" value="DUF6363"/>
    <property type="match status" value="1"/>
</dbReference>
<evidence type="ECO:0000256" key="4">
    <source>
        <dbReference type="PROSITE-ProRule" id="PRU01161"/>
    </source>
</evidence>
<dbReference type="PROSITE" id="PS51635">
    <property type="entry name" value="PNPLA"/>
    <property type="match status" value="1"/>
</dbReference>
<feature type="short sequence motif" description="DGA/G" evidence="4">
    <location>
        <begin position="160"/>
        <end position="162"/>
    </location>
</feature>
<evidence type="ECO:0000256" key="3">
    <source>
        <dbReference type="ARBA" id="ARBA00023098"/>
    </source>
</evidence>
<dbReference type="InterPro" id="IPR002641">
    <property type="entry name" value="PNPLA_dom"/>
</dbReference>
<accession>A0A7C8KQM5</accession>
<feature type="short sequence motif" description="GXGXXG" evidence="4">
    <location>
        <begin position="10"/>
        <end position="15"/>
    </location>
</feature>
<comment type="caution">
    <text evidence="6">The sequence shown here is derived from an EMBL/GenBank/DDBJ whole genome shotgun (WGS) entry which is preliminary data.</text>
</comment>
<evidence type="ECO:0000256" key="1">
    <source>
        <dbReference type="ARBA" id="ARBA00022801"/>
    </source>
</evidence>
<evidence type="ECO:0000313" key="7">
    <source>
        <dbReference type="Proteomes" id="UP000480246"/>
    </source>
</evidence>
<dbReference type="PANTHER" id="PTHR14226">
    <property type="entry name" value="NEUROPATHY TARGET ESTERASE/SWISS CHEESE D.MELANOGASTER"/>
    <property type="match status" value="1"/>
</dbReference>
<dbReference type="RefSeq" id="WP_153406222.1">
    <property type="nucleotide sequence ID" value="NZ_ML762442.1"/>
</dbReference>
<dbReference type="Proteomes" id="UP000480246">
    <property type="component" value="Unassembled WGS sequence"/>
</dbReference>
<dbReference type="InterPro" id="IPR050301">
    <property type="entry name" value="NTE"/>
</dbReference>
<reference evidence="6 7" key="1">
    <citation type="submission" date="2019-10" db="EMBL/GenBank/DDBJ databases">
        <title>Gracilibacillus sp. nov. isolated from rice seeds.</title>
        <authorList>
            <person name="He S."/>
        </authorList>
    </citation>
    <scope>NUCLEOTIDE SEQUENCE [LARGE SCALE GENOMIC DNA]</scope>
    <source>
        <strain evidence="6 7">TD8</strain>
    </source>
</reference>
<keyword evidence="1 4" id="KW-0378">Hydrolase</keyword>
<dbReference type="GO" id="GO:0016787">
    <property type="term" value="F:hydrolase activity"/>
    <property type="evidence" value="ECO:0007669"/>
    <property type="project" value="UniProtKB-UniRule"/>
</dbReference>
<dbReference type="EMBL" id="WEID01000091">
    <property type="protein sequence ID" value="KAB8127481.1"/>
    <property type="molecule type" value="Genomic_DNA"/>
</dbReference>
<dbReference type="CDD" id="cd07208">
    <property type="entry name" value="Pat_hypo_Ecoli_yjju_like"/>
    <property type="match status" value="1"/>
</dbReference>
<keyword evidence="2 4" id="KW-0442">Lipid degradation</keyword>
<feature type="active site" description="Proton acceptor" evidence="4">
    <location>
        <position position="160"/>
    </location>
</feature>
<dbReference type="Gene3D" id="3.40.1090.10">
    <property type="entry name" value="Cytosolic phospholipase A2 catalytic domain"/>
    <property type="match status" value="2"/>
</dbReference>
<sequence>MKGVGLILEGGGSRGVYTAGVLQYLMEANIYIPYVIGVSSGACNGSSYISRQLNRNKRVNIDYIQHPEYLSLRNLFSKRQLFGMDFLFETIMNELDPFDYDTFYQATEEFVVGATDCKTGEAVFYHKSNYAQDMITLIRASSSLPLIAPAIHFEDRILLDGGITAPLPIEQSIKDGNKKNIVILTKNRGYLRKSEPFHWLIRKKYRDFPHFLHAIEKRHHLYNEKLQHLYEEERKGNVFIISPIQKLSVGRMEKDRKKLIHLYQQGYNEMKEILPQLKEFCYDPDQIKHVN</sequence>
<feature type="domain" description="PNPLA" evidence="5">
    <location>
        <begin position="6"/>
        <end position="173"/>
    </location>
</feature>
<dbReference type="InterPro" id="IPR016035">
    <property type="entry name" value="Acyl_Trfase/lysoPLipase"/>
</dbReference>
<gene>
    <name evidence="6" type="ORF">F9U64_17700</name>
</gene>
<protein>
    <submittedName>
        <fullName evidence="6">Patatin family protein</fullName>
    </submittedName>
</protein>
<dbReference type="InterPro" id="IPR045943">
    <property type="entry name" value="DUF6363"/>
</dbReference>
<evidence type="ECO:0000259" key="5">
    <source>
        <dbReference type="PROSITE" id="PS51635"/>
    </source>
</evidence>
<proteinExistence type="predicted"/>
<keyword evidence="3 4" id="KW-0443">Lipid metabolism</keyword>
<evidence type="ECO:0000313" key="6">
    <source>
        <dbReference type="EMBL" id="KAB8127481.1"/>
    </source>
</evidence>
<dbReference type="GO" id="GO:0016042">
    <property type="term" value="P:lipid catabolic process"/>
    <property type="evidence" value="ECO:0007669"/>
    <property type="project" value="UniProtKB-UniRule"/>
</dbReference>
<keyword evidence="7" id="KW-1185">Reference proteome</keyword>
<organism evidence="6 7">
    <name type="scientific">Gracilibacillus oryzae</name>
    <dbReference type="NCBI Taxonomy" id="1672701"/>
    <lineage>
        <taxon>Bacteria</taxon>
        <taxon>Bacillati</taxon>
        <taxon>Bacillota</taxon>
        <taxon>Bacilli</taxon>
        <taxon>Bacillales</taxon>
        <taxon>Bacillaceae</taxon>
        <taxon>Gracilibacillus</taxon>
    </lineage>
</organism>